<accession>A0A4V3CRX5</accession>
<evidence type="ECO:0000259" key="1">
    <source>
        <dbReference type="Pfam" id="PF01548"/>
    </source>
</evidence>
<dbReference type="OrthoDB" id="9795150at2"/>
<dbReference type="InterPro" id="IPR002525">
    <property type="entry name" value="Transp_IS110-like_N"/>
</dbReference>
<dbReference type="PANTHER" id="PTHR33055:SF3">
    <property type="entry name" value="PUTATIVE TRANSPOSASE FOR IS117-RELATED"/>
    <property type="match status" value="1"/>
</dbReference>
<dbReference type="Pfam" id="PF01548">
    <property type="entry name" value="DEDD_Tnp_IS110"/>
    <property type="match status" value="1"/>
</dbReference>
<sequence>MISPTPCFGFDVSSTELCLTQADPFTLNTAVKSIPNTAPQILRWLKTVPAGCRIGMEATGTFHRLLADLAHQAGHTVFVLNPAHVATYLRSLRARGKSDVLDTRGIARYVLNEGASLHPYTPPTALQDTLALLIHRRHQFVKQRQSLRMSMAGLSLCKPQFDALIQSFDALLVEFDARITQTIAQDAELQAQRQRLCTICGIGPLVSASLTARLSRIPYANSDAFVAAYGMDPRPRDSGQYVGRRVLSKHGNPEDRRLIYLAAVSACNNPEWLAMRDKLVARGLSKIAAYCVIARKLLRIAFAVWTSKSSFDPQRLRGACAAP</sequence>
<dbReference type="GO" id="GO:0003677">
    <property type="term" value="F:DNA binding"/>
    <property type="evidence" value="ECO:0007669"/>
    <property type="project" value="InterPro"/>
</dbReference>
<dbReference type="GO" id="GO:0004803">
    <property type="term" value="F:transposase activity"/>
    <property type="evidence" value="ECO:0007669"/>
    <property type="project" value="InterPro"/>
</dbReference>
<gene>
    <name evidence="3" type="ORF">DES47_1261</name>
</gene>
<dbReference type="InParanoid" id="A0A4V3CRX5"/>
<dbReference type="PANTHER" id="PTHR33055">
    <property type="entry name" value="TRANSPOSASE FOR INSERTION SEQUENCE ELEMENT IS1111A"/>
    <property type="match status" value="1"/>
</dbReference>
<comment type="caution">
    <text evidence="3">The sequence shown here is derived from an EMBL/GenBank/DDBJ whole genome shotgun (WGS) entry which is preliminary data.</text>
</comment>
<feature type="domain" description="Transposase IS116/IS110/IS902 C-terminal" evidence="2">
    <location>
        <begin position="194"/>
        <end position="268"/>
    </location>
</feature>
<dbReference type="Pfam" id="PF02371">
    <property type="entry name" value="Transposase_20"/>
    <property type="match status" value="1"/>
</dbReference>
<dbReference type="InterPro" id="IPR047650">
    <property type="entry name" value="Transpos_IS110"/>
</dbReference>
<dbReference type="AlphaFoldDB" id="A0A4V3CRX5"/>
<dbReference type="EMBL" id="SNXS01000026">
    <property type="protein sequence ID" value="TDP58402.1"/>
    <property type="molecule type" value="Genomic_DNA"/>
</dbReference>
<dbReference type="NCBIfam" id="NF033542">
    <property type="entry name" value="transpos_IS110"/>
    <property type="match status" value="1"/>
</dbReference>
<protein>
    <submittedName>
        <fullName evidence="3">Transposase</fullName>
    </submittedName>
</protein>
<proteinExistence type="predicted"/>
<evidence type="ECO:0000259" key="2">
    <source>
        <dbReference type="Pfam" id="PF02371"/>
    </source>
</evidence>
<feature type="domain" description="Transposase IS110-like N-terminal" evidence="1">
    <location>
        <begin position="9"/>
        <end position="148"/>
    </location>
</feature>
<keyword evidence="4" id="KW-1185">Reference proteome</keyword>
<dbReference type="GO" id="GO:0006313">
    <property type="term" value="P:DNA transposition"/>
    <property type="evidence" value="ECO:0007669"/>
    <property type="project" value="InterPro"/>
</dbReference>
<dbReference type="RefSeq" id="WP_133704197.1">
    <property type="nucleotide sequence ID" value="NZ_SNXS01000026.1"/>
</dbReference>
<reference evidence="3 4" key="1">
    <citation type="submission" date="2019-03" db="EMBL/GenBank/DDBJ databases">
        <title>Genomic Encyclopedia of Type Strains, Phase IV (KMG-IV): sequencing the most valuable type-strain genomes for metagenomic binning, comparative biology and taxonomic classification.</title>
        <authorList>
            <person name="Goeker M."/>
        </authorList>
    </citation>
    <scope>NUCLEOTIDE SEQUENCE [LARGE SCALE GENOMIC DNA]</scope>
    <source>
        <strain evidence="3 4">DSM 16998</strain>
    </source>
</reference>
<dbReference type="Proteomes" id="UP000295361">
    <property type="component" value="Unassembled WGS sequence"/>
</dbReference>
<name>A0A4V3CRX5_9BURK</name>
<evidence type="ECO:0000313" key="3">
    <source>
        <dbReference type="EMBL" id="TDP58402.1"/>
    </source>
</evidence>
<organism evidence="3 4">
    <name type="scientific">Roseateles toxinivorans</name>
    <dbReference type="NCBI Taxonomy" id="270368"/>
    <lineage>
        <taxon>Bacteria</taxon>
        <taxon>Pseudomonadati</taxon>
        <taxon>Pseudomonadota</taxon>
        <taxon>Betaproteobacteria</taxon>
        <taxon>Burkholderiales</taxon>
        <taxon>Sphaerotilaceae</taxon>
        <taxon>Roseateles</taxon>
    </lineage>
</organism>
<evidence type="ECO:0000313" key="4">
    <source>
        <dbReference type="Proteomes" id="UP000295361"/>
    </source>
</evidence>
<dbReference type="InterPro" id="IPR003346">
    <property type="entry name" value="Transposase_20"/>
</dbReference>